<evidence type="ECO:0000313" key="4">
    <source>
        <dbReference type="Proteomes" id="UP001476798"/>
    </source>
</evidence>
<protein>
    <submittedName>
        <fullName evidence="3">Uncharacterized protein</fullName>
    </submittedName>
</protein>
<feature type="compositionally biased region" description="Polar residues" evidence="1">
    <location>
        <begin position="123"/>
        <end position="136"/>
    </location>
</feature>
<keyword evidence="2" id="KW-1133">Transmembrane helix</keyword>
<comment type="caution">
    <text evidence="3">The sequence shown here is derived from an EMBL/GenBank/DDBJ whole genome shotgun (WGS) entry which is preliminary data.</text>
</comment>
<feature type="region of interest" description="Disordered" evidence="1">
    <location>
        <begin position="198"/>
        <end position="343"/>
    </location>
</feature>
<feature type="transmembrane region" description="Helical" evidence="2">
    <location>
        <begin position="166"/>
        <end position="186"/>
    </location>
</feature>
<dbReference type="Proteomes" id="UP001476798">
    <property type="component" value="Unassembled WGS sequence"/>
</dbReference>
<feature type="transmembrane region" description="Helical" evidence="2">
    <location>
        <begin position="36"/>
        <end position="55"/>
    </location>
</feature>
<feature type="compositionally biased region" description="Low complexity" evidence="1">
    <location>
        <begin position="142"/>
        <end position="160"/>
    </location>
</feature>
<gene>
    <name evidence="3" type="ORF">GOODEAATRI_011169</name>
</gene>
<accession>A0ABV0P379</accession>
<feature type="compositionally biased region" description="Pro residues" evidence="1">
    <location>
        <begin position="266"/>
        <end position="287"/>
    </location>
</feature>
<evidence type="ECO:0000256" key="2">
    <source>
        <dbReference type="SAM" id="Phobius"/>
    </source>
</evidence>
<feature type="compositionally biased region" description="Basic and acidic residues" evidence="1">
    <location>
        <begin position="289"/>
        <end position="299"/>
    </location>
</feature>
<dbReference type="EMBL" id="JAHRIO010060647">
    <property type="protein sequence ID" value="MEQ2178172.1"/>
    <property type="molecule type" value="Genomic_DNA"/>
</dbReference>
<reference evidence="3 4" key="1">
    <citation type="submission" date="2021-06" db="EMBL/GenBank/DDBJ databases">
        <authorList>
            <person name="Palmer J.M."/>
        </authorList>
    </citation>
    <scope>NUCLEOTIDE SEQUENCE [LARGE SCALE GENOMIC DNA]</scope>
    <source>
        <strain evidence="3 4">GA_2019</strain>
        <tissue evidence="3">Muscle</tissue>
    </source>
</reference>
<feature type="compositionally biased region" description="Polar residues" evidence="1">
    <location>
        <begin position="218"/>
        <end position="232"/>
    </location>
</feature>
<name>A0ABV0P379_9TELE</name>
<keyword evidence="2" id="KW-0472">Membrane</keyword>
<keyword evidence="2" id="KW-0812">Transmembrane</keyword>
<feature type="region of interest" description="Disordered" evidence="1">
    <location>
        <begin position="123"/>
        <end position="160"/>
    </location>
</feature>
<evidence type="ECO:0000313" key="3">
    <source>
        <dbReference type="EMBL" id="MEQ2178172.1"/>
    </source>
</evidence>
<proteinExistence type="predicted"/>
<evidence type="ECO:0000256" key="1">
    <source>
        <dbReference type="SAM" id="MobiDB-lite"/>
    </source>
</evidence>
<feature type="compositionally biased region" description="Basic and acidic residues" evidence="1">
    <location>
        <begin position="238"/>
        <end position="254"/>
    </location>
</feature>
<sequence>MNASPLSTELCSYKFFCTSGLHRLVPSNKLAMPSNYLWFLELVLISVVANCMMTTGQGFNSSEASDAITVVTNNSNTNSTRNISEILSTTESRNAFDESSAITPTTVNSTGFGTATYGGDRNSITTVSEIPSTTPAPYSERSATMTKSTPTTTKNNSSTAGDSTGIIILVIIIIVIFGFGVACFVVRKRGRHDSVEFASRPDENFPLSTVEPEVLLESTPQNGLKSFESTETTAKEPQGPKDAPETQEEKKEEASICAAAPNAEPAAPPEAPAAAPPEVAPAAPPPDSSEVKPKVDDAKPSSSALVEPLADEKTDDEGVASNKTSVESLKETNENNSNNFGFSQRRDRTNMLWEVRVDCPE</sequence>
<organism evidence="3 4">
    <name type="scientific">Goodea atripinnis</name>
    <dbReference type="NCBI Taxonomy" id="208336"/>
    <lineage>
        <taxon>Eukaryota</taxon>
        <taxon>Metazoa</taxon>
        <taxon>Chordata</taxon>
        <taxon>Craniata</taxon>
        <taxon>Vertebrata</taxon>
        <taxon>Euteleostomi</taxon>
        <taxon>Actinopterygii</taxon>
        <taxon>Neopterygii</taxon>
        <taxon>Teleostei</taxon>
        <taxon>Neoteleostei</taxon>
        <taxon>Acanthomorphata</taxon>
        <taxon>Ovalentaria</taxon>
        <taxon>Atherinomorphae</taxon>
        <taxon>Cyprinodontiformes</taxon>
        <taxon>Goodeidae</taxon>
        <taxon>Goodea</taxon>
    </lineage>
</organism>
<keyword evidence="4" id="KW-1185">Reference proteome</keyword>